<organism evidence="1 2">
    <name type="scientific">Roseateles paludis</name>
    <dbReference type="NCBI Taxonomy" id="3145238"/>
    <lineage>
        <taxon>Bacteria</taxon>
        <taxon>Pseudomonadati</taxon>
        <taxon>Pseudomonadota</taxon>
        <taxon>Betaproteobacteria</taxon>
        <taxon>Burkholderiales</taxon>
        <taxon>Sphaerotilaceae</taxon>
        <taxon>Roseateles</taxon>
    </lineage>
</organism>
<accession>A0ABV0G1Q3</accession>
<reference evidence="1 2" key="1">
    <citation type="submission" date="2024-05" db="EMBL/GenBank/DDBJ databases">
        <title>Roseateles sp. DJS-2-20 16S ribosomal RNA gene Genome sequencing and assembly.</title>
        <authorList>
            <person name="Woo H."/>
        </authorList>
    </citation>
    <scope>NUCLEOTIDE SEQUENCE [LARGE SCALE GENOMIC DNA]</scope>
    <source>
        <strain evidence="1 2">DJS-2-20</strain>
    </source>
</reference>
<evidence type="ECO:0000313" key="2">
    <source>
        <dbReference type="Proteomes" id="UP001495147"/>
    </source>
</evidence>
<dbReference type="RefSeq" id="WP_343626047.1">
    <property type="nucleotide sequence ID" value="NZ_JBDPZD010000002.1"/>
</dbReference>
<proteinExistence type="predicted"/>
<evidence type="ECO:0000313" key="1">
    <source>
        <dbReference type="EMBL" id="MEO3691653.1"/>
    </source>
</evidence>
<comment type="caution">
    <text evidence="1">The sequence shown here is derived from an EMBL/GenBank/DDBJ whole genome shotgun (WGS) entry which is preliminary data.</text>
</comment>
<keyword evidence="2" id="KW-1185">Reference proteome</keyword>
<protein>
    <submittedName>
        <fullName evidence="1">Uncharacterized protein</fullName>
    </submittedName>
</protein>
<dbReference type="EMBL" id="JBDPZD010000002">
    <property type="protein sequence ID" value="MEO3691653.1"/>
    <property type="molecule type" value="Genomic_DNA"/>
</dbReference>
<sequence>MAETEHSAAAAQEPQAERELMVSLRPHGLGFWEFEGTRAQLEAEGVIPAATEWPATGAAREEWKAGRLRFSLRRARPPGLKGPMRLWVNGDWWALRCELIGGPSHHEQRVIDARRALEREAFLASAAGQRAWNEQYRRRCAAERDSAFQVFKTRVPGLVAPKRGRKAKTAQP</sequence>
<name>A0ABV0G1Q3_9BURK</name>
<dbReference type="Proteomes" id="UP001495147">
    <property type="component" value="Unassembled WGS sequence"/>
</dbReference>
<gene>
    <name evidence="1" type="ORF">ABDJ85_09250</name>
</gene>